<dbReference type="PROSITE" id="PS50050">
    <property type="entry name" value="TNFR_NGFR_2"/>
    <property type="match status" value="2"/>
</dbReference>
<keyword evidence="2" id="KW-1133">Transmembrane helix</keyword>
<feature type="repeat" description="TNFR-Cys" evidence="1">
    <location>
        <begin position="81"/>
        <end position="125"/>
    </location>
</feature>
<feature type="repeat" description="TNFR-Cys" evidence="1">
    <location>
        <begin position="38"/>
        <end position="80"/>
    </location>
</feature>
<keyword evidence="5" id="KW-1185">Reference proteome</keyword>
<dbReference type="GO" id="GO:0009897">
    <property type="term" value="C:external side of plasma membrane"/>
    <property type="evidence" value="ECO:0007669"/>
    <property type="project" value="TreeGrafter"/>
</dbReference>
<dbReference type="AlphaFoldDB" id="A0A8J4XFV4"/>
<protein>
    <submittedName>
        <fullName evidence="4">Tumor necrosis factor receptor superfamily member 5-like</fullName>
    </submittedName>
</protein>
<dbReference type="GO" id="GO:0035631">
    <property type="term" value="C:CD40 receptor complex"/>
    <property type="evidence" value="ECO:0007669"/>
    <property type="project" value="TreeGrafter"/>
</dbReference>
<proteinExistence type="predicted"/>
<evidence type="ECO:0000313" key="4">
    <source>
        <dbReference type="EMBL" id="KAF5905955.1"/>
    </source>
</evidence>
<dbReference type="PANTHER" id="PTHR46875">
    <property type="entry name" value="TUMOR NECROSIS FACTOR RECEPTOR SUPERFAMILY MEMBER 5"/>
    <property type="match status" value="1"/>
</dbReference>
<dbReference type="EMBL" id="QNUK01000038">
    <property type="protein sequence ID" value="KAF5905955.1"/>
    <property type="molecule type" value="Genomic_DNA"/>
</dbReference>
<dbReference type="PANTHER" id="PTHR46875:SF2">
    <property type="entry name" value="TUMOR NECROSIS FACTOR RECEPTOR SUPERFAMILY MEMBER 5-LIKE ISOFORM X1"/>
    <property type="match status" value="1"/>
</dbReference>
<feature type="domain" description="TNFR-Cys" evidence="3">
    <location>
        <begin position="38"/>
        <end position="80"/>
    </location>
</feature>
<evidence type="ECO:0000256" key="2">
    <source>
        <dbReference type="SAM" id="Phobius"/>
    </source>
</evidence>
<dbReference type="InterPro" id="IPR001368">
    <property type="entry name" value="TNFR/NGFR_Cys_rich_reg"/>
</dbReference>
<keyword evidence="2" id="KW-0812">Transmembrane</keyword>
<feature type="domain" description="TNFR-Cys" evidence="3">
    <location>
        <begin position="81"/>
        <end position="125"/>
    </location>
</feature>
<feature type="disulfide bond" evidence="1">
    <location>
        <begin position="107"/>
        <end position="125"/>
    </location>
</feature>
<accession>A0A8J4XFV4</accession>
<keyword evidence="4" id="KW-0675">Receptor</keyword>
<evidence type="ECO:0000259" key="3">
    <source>
        <dbReference type="PROSITE" id="PS50050"/>
    </source>
</evidence>
<sequence>MTCSEDQLEHNSICCDKCPKGKYVSSHCTQTSQTQCTPCHDGHYTEIINYMASCLKCRSTCNADSQVETKPCTAESNRECGCKEGYYCTRKVNSGDQCDQCEPVQLCQPGYGVSVPPNSTHNTVCEPCPEGTFNNKTDYHTPCYNHTRCSDVGRVELTRGTKATDATCGGFMSGCHWLVPASLWAGLILTIIVVIIGVKCLKCKRRRKAVITVESSEQFISPVLPPDIIKHPRSPQIQTITYNSKPCAEEHECCLECDGVSVTVDSEKRGAYSIPDTCMSFISDPCKSEPQEDDWP</sequence>
<dbReference type="OrthoDB" id="9950067at2759"/>
<gene>
    <name evidence="4" type="primary">tnfr</name>
    <name evidence="4" type="ORF">DAT39_004214</name>
</gene>
<dbReference type="Gene3D" id="2.10.50.10">
    <property type="entry name" value="Tumor Necrosis Factor Receptor, subunit A, domain 2"/>
    <property type="match status" value="3"/>
</dbReference>
<dbReference type="Proteomes" id="UP000727407">
    <property type="component" value="Unassembled WGS sequence"/>
</dbReference>
<dbReference type="SUPFAM" id="SSF57586">
    <property type="entry name" value="TNF receptor-like"/>
    <property type="match status" value="3"/>
</dbReference>
<dbReference type="GO" id="GO:0002768">
    <property type="term" value="P:immune response-regulating cell surface receptor signaling pathway"/>
    <property type="evidence" value="ECO:0007669"/>
    <property type="project" value="TreeGrafter"/>
</dbReference>
<comment type="caution">
    <text evidence="4">The sequence shown here is derived from an EMBL/GenBank/DDBJ whole genome shotgun (WGS) entry which is preliminary data.</text>
</comment>
<comment type="caution">
    <text evidence="1">Lacks conserved residue(s) required for the propagation of feature annotation.</text>
</comment>
<evidence type="ECO:0000313" key="5">
    <source>
        <dbReference type="Proteomes" id="UP000727407"/>
    </source>
</evidence>
<organism evidence="4 5">
    <name type="scientific">Clarias magur</name>
    <name type="common">Asian catfish</name>
    <name type="synonym">Macropteronotus magur</name>
    <dbReference type="NCBI Taxonomy" id="1594786"/>
    <lineage>
        <taxon>Eukaryota</taxon>
        <taxon>Metazoa</taxon>
        <taxon>Chordata</taxon>
        <taxon>Craniata</taxon>
        <taxon>Vertebrata</taxon>
        <taxon>Euteleostomi</taxon>
        <taxon>Actinopterygii</taxon>
        <taxon>Neopterygii</taxon>
        <taxon>Teleostei</taxon>
        <taxon>Ostariophysi</taxon>
        <taxon>Siluriformes</taxon>
        <taxon>Clariidae</taxon>
        <taxon>Clarias</taxon>
    </lineage>
</organism>
<reference evidence="4" key="1">
    <citation type="submission" date="2020-07" db="EMBL/GenBank/DDBJ databases">
        <title>Clarias magur genome sequencing, assembly and annotation.</title>
        <authorList>
            <person name="Kushwaha B."/>
            <person name="Kumar R."/>
            <person name="Das P."/>
            <person name="Joshi C.G."/>
            <person name="Kumar D."/>
            <person name="Nagpure N.S."/>
            <person name="Pandey M."/>
            <person name="Agarwal S."/>
            <person name="Srivastava S."/>
            <person name="Singh M."/>
            <person name="Sahoo L."/>
            <person name="Jayasankar P."/>
            <person name="Meher P.K."/>
            <person name="Koringa P.G."/>
            <person name="Iquebal M.A."/>
            <person name="Das S.P."/>
            <person name="Bit A."/>
            <person name="Patnaik S."/>
            <person name="Patel N."/>
            <person name="Shah T.M."/>
            <person name="Hinsu A."/>
            <person name="Jena J.K."/>
        </authorList>
    </citation>
    <scope>NUCLEOTIDE SEQUENCE</scope>
    <source>
        <strain evidence="4">CIFAMagur01</strain>
        <tissue evidence="4">Testis</tissue>
    </source>
</reference>
<dbReference type="SMART" id="SM00208">
    <property type="entry name" value="TNFR"/>
    <property type="match status" value="4"/>
</dbReference>
<feature type="disulfide bond" evidence="1">
    <location>
        <begin position="39"/>
        <end position="54"/>
    </location>
</feature>
<evidence type="ECO:0000256" key="1">
    <source>
        <dbReference type="PROSITE-ProRule" id="PRU00206"/>
    </source>
</evidence>
<dbReference type="InterPro" id="IPR052135">
    <property type="entry name" value="TNFRSF5"/>
</dbReference>
<keyword evidence="2" id="KW-0472">Membrane</keyword>
<dbReference type="Pfam" id="PF00020">
    <property type="entry name" value="TNFR_c6"/>
    <property type="match status" value="2"/>
</dbReference>
<keyword evidence="1" id="KW-1015">Disulfide bond</keyword>
<name>A0A8J4XFV4_CLAMG</name>
<feature type="transmembrane region" description="Helical" evidence="2">
    <location>
        <begin position="177"/>
        <end position="198"/>
    </location>
</feature>